<evidence type="ECO:0000313" key="2">
    <source>
        <dbReference type="Proteomes" id="UP000267798"/>
    </source>
</evidence>
<dbReference type="OrthoDB" id="2846443at2"/>
<comment type="caution">
    <text evidence="1">The sequence shown here is derived from an EMBL/GenBank/DDBJ whole genome shotgun (WGS) entry which is preliminary data.</text>
</comment>
<proteinExistence type="predicted"/>
<evidence type="ECO:0000313" key="1">
    <source>
        <dbReference type="EMBL" id="RJX41802.1"/>
    </source>
</evidence>
<dbReference type="AlphaFoldDB" id="A0A3A6PIM8"/>
<sequence length="492" mass="57976">MLTDTLSAHILLDKYEVKHHREIGPIYFPKELSNLDKETIINNYIDSEDPNLNYLRLIANIQSSKDKLEILPKTILRSKRKAEEQEKVLFGENSGIPMETSVGFSGTQDEEVIMSHKEHSLTITYSSKWIENNSDYATLLNNFIYLFEFVDLQMRCTHVNKTSEMGVFERFLSTTSQNAYNVGFAFEQKNALSLLQMAGYYNHLFRNGIRLEEVIEWFFENYLSNEFDAHNFKVKLPSIDSTYLEKCTSIMPGLESVLKQFDLFVEEGNIDFELLEIRSEHLIYKNISSLVDKKFVYGIGQEFETVMFLLFSDQSGLGFYHKTGESYSNLYKLLLEKELKINEVRDYNLSNIRWLIERKYLLINKDESIVFYDRHLIVILYDLYKNDMAVYWKYSNHSRSILEELKIKNVVEFESTLFSRPEQDYMNYILNKSKFNNGLDLRNRYSHTQPNCGGDEGLHYQNYFIFLRLFIITLIKINDDFCTSAEIKNLNE</sequence>
<dbReference type="EMBL" id="QXQB01000001">
    <property type="protein sequence ID" value="RJX41802.1"/>
    <property type="molecule type" value="Genomic_DNA"/>
</dbReference>
<accession>A0A3A6PIM8</accession>
<name>A0A3A6PIM8_9BACL</name>
<keyword evidence="2" id="KW-1185">Reference proteome</keyword>
<dbReference type="Proteomes" id="UP000267798">
    <property type="component" value="Unassembled WGS sequence"/>
</dbReference>
<organism evidence="1 2">
    <name type="scientific">Paenibacillus pinisoli</name>
    <dbReference type="NCBI Taxonomy" id="1276110"/>
    <lineage>
        <taxon>Bacteria</taxon>
        <taxon>Bacillati</taxon>
        <taxon>Bacillota</taxon>
        <taxon>Bacilli</taxon>
        <taxon>Bacillales</taxon>
        <taxon>Paenibacillaceae</taxon>
        <taxon>Paenibacillus</taxon>
    </lineage>
</organism>
<gene>
    <name evidence="1" type="ORF">D3P09_02940</name>
</gene>
<protein>
    <submittedName>
        <fullName evidence="1">Uncharacterized protein</fullName>
    </submittedName>
</protein>
<reference evidence="1 2" key="1">
    <citation type="submission" date="2018-09" db="EMBL/GenBank/DDBJ databases">
        <title>Paenibacillus aracenensis nov. sp. isolated from a cave in southern Spain.</title>
        <authorList>
            <person name="Jurado V."/>
            <person name="Gutierrez-Patricio S."/>
            <person name="Gonzalez-Pimentel J.L."/>
            <person name="Miller A.Z."/>
            <person name="Laiz L."/>
            <person name="Saiz-Jimenez C."/>
        </authorList>
    </citation>
    <scope>NUCLEOTIDE SEQUENCE [LARGE SCALE GENOMIC DNA]</scope>
    <source>
        <strain evidence="1 2">JCM 19203</strain>
    </source>
</reference>